<feature type="transmembrane region" description="Helical" evidence="7">
    <location>
        <begin position="152"/>
        <end position="178"/>
    </location>
</feature>
<feature type="transmembrane region" description="Helical" evidence="7">
    <location>
        <begin position="190"/>
        <end position="210"/>
    </location>
</feature>
<keyword evidence="6 7" id="KW-0472">Membrane</keyword>
<evidence type="ECO:0000313" key="9">
    <source>
        <dbReference type="EMBL" id="KHJ56120.1"/>
    </source>
</evidence>
<dbReference type="PANTHER" id="PTHR43163:SF6">
    <property type="entry name" value="DIPEPTIDE TRANSPORT SYSTEM PERMEASE PROTEIN DPPB-RELATED"/>
    <property type="match status" value="1"/>
</dbReference>
<accession>A0A0B1QBB6</accession>
<feature type="transmembrane region" description="Helical" evidence="7">
    <location>
        <begin position="118"/>
        <end position="140"/>
    </location>
</feature>
<gene>
    <name evidence="9" type="ORF">LA66_05840</name>
</gene>
<feature type="domain" description="ABC transmembrane type-1" evidence="8">
    <location>
        <begin position="116"/>
        <end position="313"/>
    </location>
</feature>
<dbReference type="AlphaFoldDB" id="A0A0B1QBB6"/>
<evidence type="ECO:0000256" key="7">
    <source>
        <dbReference type="RuleBase" id="RU363032"/>
    </source>
</evidence>
<keyword evidence="2 7" id="KW-0813">Transport</keyword>
<dbReference type="InterPro" id="IPR000515">
    <property type="entry name" value="MetI-like"/>
</dbReference>
<dbReference type="GO" id="GO:0055085">
    <property type="term" value="P:transmembrane transport"/>
    <property type="evidence" value="ECO:0007669"/>
    <property type="project" value="InterPro"/>
</dbReference>
<proteinExistence type="inferred from homology"/>
<evidence type="ECO:0000313" key="10">
    <source>
        <dbReference type="Proteomes" id="UP000030826"/>
    </source>
</evidence>
<comment type="caution">
    <text evidence="9">The sequence shown here is derived from an EMBL/GenBank/DDBJ whole genome shotgun (WGS) entry which is preliminary data.</text>
</comment>
<feature type="transmembrane region" description="Helical" evidence="7">
    <location>
        <begin position="252"/>
        <end position="274"/>
    </location>
</feature>
<dbReference type="Pfam" id="PF00528">
    <property type="entry name" value="BPD_transp_1"/>
    <property type="match status" value="1"/>
</dbReference>
<evidence type="ECO:0000256" key="6">
    <source>
        <dbReference type="ARBA" id="ARBA00023136"/>
    </source>
</evidence>
<dbReference type="GO" id="GO:0005886">
    <property type="term" value="C:plasma membrane"/>
    <property type="evidence" value="ECO:0007669"/>
    <property type="project" value="UniProtKB-SubCell"/>
</dbReference>
<evidence type="ECO:0000256" key="4">
    <source>
        <dbReference type="ARBA" id="ARBA00022692"/>
    </source>
</evidence>
<sequence>MFVLSFLARRLTQGALIIFLVSLLIFTLLRVVPGDPVRLMAGGMAPEALIEQIATEMGLRDPIIVQFGRYMGDVVQGNLGQSFVRPASGAATGGASFGDTTRGERADVMTLILDALPMTLQLAALALVFALIFSSIVGIAAGLRPGGIADKLAFAISSVFISIPNFWLGIVLALLFSAHLGWLPAIGYRGFAYTILPAIVLAVELSPVLIRTLSSAVAAQMSASYVSVGHVRGLSRPRIVAHHALRNAAVPLLNLLGVQFSSLLGGVIIVEYIFDYPGLGLLTINAVLQRDFPLIQGIAIVTAAIFVIINILVDLAATTIDPRLEY</sequence>
<dbReference type="InterPro" id="IPR035906">
    <property type="entry name" value="MetI-like_sf"/>
</dbReference>
<dbReference type="STRING" id="370622.LA66_05840"/>
<dbReference type="InterPro" id="IPR045621">
    <property type="entry name" value="BPD_transp_1_N"/>
</dbReference>
<dbReference type="Pfam" id="PF19300">
    <property type="entry name" value="BPD_transp_1_N"/>
    <property type="match status" value="1"/>
</dbReference>
<keyword evidence="4 7" id="KW-0812">Transmembrane</keyword>
<evidence type="ECO:0000256" key="5">
    <source>
        <dbReference type="ARBA" id="ARBA00022989"/>
    </source>
</evidence>
<dbReference type="Proteomes" id="UP000030826">
    <property type="component" value="Unassembled WGS sequence"/>
</dbReference>
<keyword evidence="3" id="KW-1003">Cell membrane</keyword>
<name>A0A0B1QBB6_9HYPH</name>
<feature type="transmembrane region" description="Helical" evidence="7">
    <location>
        <begin position="12"/>
        <end position="32"/>
    </location>
</feature>
<dbReference type="Gene3D" id="1.10.3720.10">
    <property type="entry name" value="MetI-like"/>
    <property type="match status" value="1"/>
</dbReference>
<dbReference type="RefSeq" id="WP_039189509.1">
    <property type="nucleotide sequence ID" value="NZ_JAQRFV010000001.1"/>
</dbReference>
<evidence type="ECO:0000259" key="8">
    <source>
        <dbReference type="PROSITE" id="PS50928"/>
    </source>
</evidence>
<dbReference type="EMBL" id="JRFJ01000001">
    <property type="protein sequence ID" value="KHJ56120.1"/>
    <property type="molecule type" value="Genomic_DNA"/>
</dbReference>
<reference evidence="9 10" key="1">
    <citation type="submission" date="2014-09" db="EMBL/GenBank/DDBJ databases">
        <title>Isolation and characterization of Aurantimonas altamirensis ON-56566 from clinical sample following a dog bite.</title>
        <authorList>
            <person name="Eshaghi A."/>
            <person name="Li A."/>
            <person name="Shahinas D."/>
            <person name="Bahn P."/>
            <person name="Kus J.V."/>
            <person name="Patel S.N."/>
        </authorList>
    </citation>
    <scope>NUCLEOTIDE SEQUENCE [LARGE SCALE GENOMIC DNA]</scope>
    <source>
        <strain evidence="9 10">ON-56566</strain>
    </source>
</reference>
<dbReference type="PROSITE" id="PS50928">
    <property type="entry name" value="ABC_TM1"/>
    <property type="match status" value="1"/>
</dbReference>
<dbReference type="CDD" id="cd06261">
    <property type="entry name" value="TM_PBP2"/>
    <property type="match status" value="1"/>
</dbReference>
<keyword evidence="5 7" id="KW-1133">Transmembrane helix</keyword>
<evidence type="ECO:0000256" key="2">
    <source>
        <dbReference type="ARBA" id="ARBA00022448"/>
    </source>
</evidence>
<protein>
    <submittedName>
        <fullName evidence="9">Peptide ABC transporter permease</fullName>
    </submittedName>
</protein>
<comment type="similarity">
    <text evidence="7">Belongs to the binding-protein-dependent transport system permease family.</text>
</comment>
<dbReference type="PANTHER" id="PTHR43163">
    <property type="entry name" value="DIPEPTIDE TRANSPORT SYSTEM PERMEASE PROTEIN DPPB-RELATED"/>
    <property type="match status" value="1"/>
</dbReference>
<comment type="subcellular location">
    <subcellularLocation>
        <location evidence="1 7">Cell membrane</location>
        <topology evidence="1 7">Multi-pass membrane protein</topology>
    </subcellularLocation>
</comment>
<dbReference type="OrthoDB" id="9807402at2"/>
<evidence type="ECO:0000256" key="1">
    <source>
        <dbReference type="ARBA" id="ARBA00004651"/>
    </source>
</evidence>
<organism evidence="9 10">
    <name type="scientific">Aureimonas altamirensis</name>
    <dbReference type="NCBI Taxonomy" id="370622"/>
    <lineage>
        <taxon>Bacteria</taxon>
        <taxon>Pseudomonadati</taxon>
        <taxon>Pseudomonadota</taxon>
        <taxon>Alphaproteobacteria</taxon>
        <taxon>Hyphomicrobiales</taxon>
        <taxon>Aurantimonadaceae</taxon>
        <taxon>Aureimonas</taxon>
    </lineage>
</organism>
<feature type="transmembrane region" description="Helical" evidence="7">
    <location>
        <begin position="294"/>
        <end position="313"/>
    </location>
</feature>
<evidence type="ECO:0000256" key="3">
    <source>
        <dbReference type="ARBA" id="ARBA00022475"/>
    </source>
</evidence>
<dbReference type="SUPFAM" id="SSF161098">
    <property type="entry name" value="MetI-like"/>
    <property type="match status" value="1"/>
</dbReference>